<reference evidence="1" key="1">
    <citation type="submission" date="2016-10" db="EMBL/GenBank/DDBJ databases">
        <authorList>
            <person name="de Groot N.N."/>
        </authorList>
    </citation>
    <scope>NUCLEOTIDE SEQUENCE</scope>
</reference>
<evidence type="ECO:0000313" key="1">
    <source>
        <dbReference type="EMBL" id="SFV51291.1"/>
    </source>
</evidence>
<dbReference type="EMBL" id="FPHB01000015">
    <property type="protein sequence ID" value="SFV51291.1"/>
    <property type="molecule type" value="Genomic_DNA"/>
</dbReference>
<sequence length="114" mass="13546">MPQPHQQISFKKDDYVISLGFDVLCLFRLKEQFCLKHIKKMREAIKEENSLEIKPIRIIDDLYLPHNIVILSYKDNPLMGLEFNDVTKKEYKKLIKRIKKAIIKDAQLRFAAEN</sequence>
<accession>A0A1W1BCH3</accession>
<protein>
    <submittedName>
        <fullName evidence="1">Uncharacterized protein</fullName>
    </submittedName>
</protein>
<name>A0A1W1BCH3_9ZZZZ</name>
<proteinExistence type="predicted"/>
<dbReference type="AlphaFoldDB" id="A0A1W1BCH3"/>
<gene>
    <name evidence="1" type="ORF">MNB_SM-7-289</name>
</gene>
<organism evidence="1">
    <name type="scientific">hydrothermal vent metagenome</name>
    <dbReference type="NCBI Taxonomy" id="652676"/>
    <lineage>
        <taxon>unclassified sequences</taxon>
        <taxon>metagenomes</taxon>
        <taxon>ecological metagenomes</taxon>
    </lineage>
</organism>